<comment type="caution">
    <text evidence="9">The sequence shown here is derived from an EMBL/GenBank/DDBJ whole genome shotgun (WGS) entry which is preliminary data.</text>
</comment>
<feature type="region of interest" description="Disordered" evidence="7">
    <location>
        <begin position="1"/>
        <end position="36"/>
    </location>
</feature>
<evidence type="ECO:0000256" key="4">
    <source>
        <dbReference type="ARBA" id="ARBA00022989"/>
    </source>
</evidence>
<evidence type="ECO:0000256" key="1">
    <source>
        <dbReference type="ARBA" id="ARBA00004370"/>
    </source>
</evidence>
<dbReference type="Pfam" id="PF05055">
    <property type="entry name" value="DUF677"/>
    <property type="match status" value="1"/>
</dbReference>
<accession>A0AAW1Y020</accession>
<keyword evidence="5 8" id="KW-0472">Membrane</keyword>
<evidence type="ECO:0000256" key="7">
    <source>
        <dbReference type="SAM" id="MobiDB-lite"/>
    </source>
</evidence>
<evidence type="ECO:0000256" key="3">
    <source>
        <dbReference type="ARBA" id="ARBA00022692"/>
    </source>
</evidence>
<comment type="subcellular location">
    <subcellularLocation>
        <location evidence="1">Membrane</location>
    </subcellularLocation>
</comment>
<feature type="transmembrane region" description="Helical" evidence="8">
    <location>
        <begin position="261"/>
        <end position="281"/>
    </location>
</feature>
<gene>
    <name evidence="9" type="ORF">M0R45_008056</name>
</gene>
<keyword evidence="10" id="KW-1185">Reference proteome</keyword>
<evidence type="ECO:0000313" key="9">
    <source>
        <dbReference type="EMBL" id="KAK9942387.1"/>
    </source>
</evidence>
<keyword evidence="6" id="KW-0175">Coiled coil</keyword>
<evidence type="ECO:0000256" key="5">
    <source>
        <dbReference type="ARBA" id="ARBA00023136"/>
    </source>
</evidence>
<dbReference type="Proteomes" id="UP001457282">
    <property type="component" value="Unassembled WGS sequence"/>
</dbReference>
<feature type="compositionally biased region" description="Basic and acidic residues" evidence="7">
    <location>
        <begin position="7"/>
        <end position="26"/>
    </location>
</feature>
<feature type="coiled-coil region" evidence="6">
    <location>
        <begin position="360"/>
        <end position="394"/>
    </location>
</feature>
<dbReference type="GO" id="GO:0016020">
    <property type="term" value="C:membrane"/>
    <property type="evidence" value="ECO:0007669"/>
    <property type="project" value="UniProtKB-SubCell"/>
</dbReference>
<comment type="similarity">
    <text evidence="2">Belongs to the UPF0496 family.</text>
</comment>
<organism evidence="9 10">
    <name type="scientific">Rubus argutus</name>
    <name type="common">Southern blackberry</name>
    <dbReference type="NCBI Taxonomy" id="59490"/>
    <lineage>
        <taxon>Eukaryota</taxon>
        <taxon>Viridiplantae</taxon>
        <taxon>Streptophyta</taxon>
        <taxon>Embryophyta</taxon>
        <taxon>Tracheophyta</taxon>
        <taxon>Spermatophyta</taxon>
        <taxon>Magnoliopsida</taxon>
        <taxon>eudicotyledons</taxon>
        <taxon>Gunneridae</taxon>
        <taxon>Pentapetalae</taxon>
        <taxon>rosids</taxon>
        <taxon>fabids</taxon>
        <taxon>Rosales</taxon>
        <taxon>Rosaceae</taxon>
        <taxon>Rosoideae</taxon>
        <taxon>Rosoideae incertae sedis</taxon>
        <taxon>Rubus</taxon>
    </lineage>
</organism>
<feature type="transmembrane region" description="Helical" evidence="8">
    <location>
        <begin position="231"/>
        <end position="255"/>
    </location>
</feature>
<proteinExistence type="inferred from homology"/>
<dbReference type="InterPro" id="IPR007749">
    <property type="entry name" value="DUF677"/>
</dbReference>
<dbReference type="PANTHER" id="PTHR31113">
    <property type="entry name" value="UPF0496 PROTEIN 3-RELATED"/>
    <property type="match status" value="1"/>
</dbReference>
<dbReference type="PANTHER" id="PTHR31113:SF3">
    <property type="entry name" value="UPF0496 PROTEIN 1"/>
    <property type="match status" value="1"/>
</dbReference>
<keyword evidence="4 8" id="KW-1133">Transmembrane helix</keyword>
<protein>
    <submittedName>
        <fullName evidence="9">Uncharacterized protein</fullName>
    </submittedName>
</protein>
<name>A0AAW1Y020_RUBAR</name>
<dbReference type="EMBL" id="JBEDUW010000002">
    <property type="protein sequence ID" value="KAK9942387.1"/>
    <property type="molecule type" value="Genomic_DNA"/>
</dbReference>
<evidence type="ECO:0000256" key="8">
    <source>
        <dbReference type="SAM" id="Phobius"/>
    </source>
</evidence>
<evidence type="ECO:0000256" key="6">
    <source>
        <dbReference type="SAM" id="Coils"/>
    </source>
</evidence>
<dbReference type="AlphaFoldDB" id="A0AAW1Y020"/>
<reference evidence="9 10" key="1">
    <citation type="journal article" date="2023" name="G3 (Bethesda)">
        <title>A chromosome-length genome assembly and annotation of blackberry (Rubus argutus, cv. 'Hillquist').</title>
        <authorList>
            <person name="Bruna T."/>
            <person name="Aryal R."/>
            <person name="Dudchenko O."/>
            <person name="Sargent D.J."/>
            <person name="Mead D."/>
            <person name="Buti M."/>
            <person name="Cavallini A."/>
            <person name="Hytonen T."/>
            <person name="Andres J."/>
            <person name="Pham M."/>
            <person name="Weisz D."/>
            <person name="Mascagni F."/>
            <person name="Usai G."/>
            <person name="Natali L."/>
            <person name="Bassil N."/>
            <person name="Fernandez G.E."/>
            <person name="Lomsadze A."/>
            <person name="Armour M."/>
            <person name="Olukolu B."/>
            <person name="Poorten T."/>
            <person name="Britton C."/>
            <person name="Davik J."/>
            <person name="Ashrafi H."/>
            <person name="Aiden E.L."/>
            <person name="Borodovsky M."/>
            <person name="Worthington M."/>
        </authorList>
    </citation>
    <scope>NUCLEOTIDE SEQUENCE [LARGE SCALE GENOMIC DNA]</scope>
    <source>
        <strain evidence="9">PI 553951</strain>
    </source>
</reference>
<sequence>MGCVQAKPERRGRPVLERKTSSDKNHKIVPINSKPRPTDDLCKNVEDLMRSYQADCKDDEDLQALDAELKTDAEHVIRSSGFDRFKDCLRLLMHSNEKTVNVILSCTKQILEAEGKDASRVMTENERLLDILIEEYLRNSLQTHELCKLELQDFINSAWEIHSCINDVVLEKKMTSKKLNESEEKYRHYAETVVAKVKSLRDQHRAMLDMLKKQIDKFDKKLELIRTLKKLVNVVFIGMLSGLFVCTIMAAAMAAPAVASALTAHPCLSGFVAGGAVLYTFSPVLKEGQHWLLSFIQAYESTLEAHKGVFKSMEAGTGDAIKELDDIMCHVKKVIAKGSDTELSNLSSANVHGRVDLEIKRVIEAKLADFGKEIEKLDEKREQFLGVIEKARNQVVEEYNELKKSQVWSTQIKNNTS</sequence>
<keyword evidence="3 8" id="KW-0812">Transmembrane</keyword>
<evidence type="ECO:0000256" key="2">
    <source>
        <dbReference type="ARBA" id="ARBA00009074"/>
    </source>
</evidence>
<evidence type="ECO:0000313" key="10">
    <source>
        <dbReference type="Proteomes" id="UP001457282"/>
    </source>
</evidence>